<feature type="chain" id="PRO_5045442729" evidence="1">
    <location>
        <begin position="25"/>
        <end position="143"/>
    </location>
</feature>
<reference evidence="2 3" key="1">
    <citation type="submission" date="2021-01" db="EMBL/GenBank/DDBJ databases">
        <title>Genome Sequencing of Type Strains.</title>
        <authorList>
            <person name="Lemaire J.F."/>
            <person name="Inderbitzin P."/>
            <person name="Collins S.B."/>
            <person name="Wespe N."/>
            <person name="Knight-Connoni V."/>
        </authorList>
    </citation>
    <scope>NUCLEOTIDE SEQUENCE [LARGE SCALE GENOMIC DNA]</scope>
    <source>
        <strain evidence="2 3">DSM 14730</strain>
    </source>
</reference>
<proteinExistence type="predicted"/>
<dbReference type="InterPro" id="IPR024984">
    <property type="entry name" value="DUF3888"/>
</dbReference>
<comment type="caution">
    <text evidence="2">The sequence shown here is derived from an EMBL/GenBank/DDBJ whole genome shotgun (WGS) entry which is preliminary data.</text>
</comment>
<keyword evidence="1" id="KW-0732">Signal</keyword>
<organism evidence="2 3">
    <name type="scientific">Fictibacillus barbaricus</name>
    <dbReference type="NCBI Taxonomy" id="182136"/>
    <lineage>
        <taxon>Bacteria</taxon>
        <taxon>Bacillati</taxon>
        <taxon>Bacillota</taxon>
        <taxon>Bacilli</taxon>
        <taxon>Bacillales</taxon>
        <taxon>Fictibacillaceae</taxon>
        <taxon>Fictibacillus</taxon>
    </lineage>
</organism>
<protein>
    <submittedName>
        <fullName evidence="2">DUF3888 domain-containing protein</fullName>
    </submittedName>
</protein>
<dbReference type="Proteomes" id="UP001319060">
    <property type="component" value="Unassembled WGS sequence"/>
</dbReference>
<keyword evidence="3" id="KW-1185">Reference proteome</keyword>
<accession>A0ABS2ZB34</accession>
<dbReference type="Pfam" id="PF13027">
    <property type="entry name" value="DUF3888"/>
    <property type="match status" value="1"/>
</dbReference>
<sequence>MLKMLLLPSLILSLFLVNQIPSKAAFVDTTQESRELIYQDTIMLLLPIDESIKNYYLKILTIQPTVYPYDVKMAKVQRLGEFRSFRFLYTLEVEPAVGPHVYVGKDRLVFEIASTIPNLVKLNKFEHLRTYDLPPNWKHILRQ</sequence>
<feature type="signal peptide" evidence="1">
    <location>
        <begin position="1"/>
        <end position="24"/>
    </location>
</feature>
<evidence type="ECO:0000313" key="3">
    <source>
        <dbReference type="Proteomes" id="UP001319060"/>
    </source>
</evidence>
<dbReference type="EMBL" id="JAFHKS010000036">
    <property type="protein sequence ID" value="MBN3543874.1"/>
    <property type="molecule type" value="Genomic_DNA"/>
</dbReference>
<gene>
    <name evidence="2" type="ORF">JYA64_00985</name>
</gene>
<dbReference type="RefSeq" id="WP_205723971.1">
    <property type="nucleotide sequence ID" value="NZ_JAFHKS010000036.1"/>
</dbReference>
<evidence type="ECO:0000313" key="2">
    <source>
        <dbReference type="EMBL" id="MBN3543874.1"/>
    </source>
</evidence>
<name>A0ABS2ZB34_9BACL</name>
<evidence type="ECO:0000256" key="1">
    <source>
        <dbReference type="SAM" id="SignalP"/>
    </source>
</evidence>